<dbReference type="PANTHER" id="PTHR37422">
    <property type="entry name" value="TEICHURONIC ACID BIOSYNTHESIS PROTEIN TUAE"/>
    <property type="match status" value="1"/>
</dbReference>
<evidence type="ECO:0000256" key="5">
    <source>
        <dbReference type="SAM" id="Phobius"/>
    </source>
</evidence>
<dbReference type="GO" id="GO:0016020">
    <property type="term" value="C:membrane"/>
    <property type="evidence" value="ECO:0007669"/>
    <property type="project" value="UniProtKB-SubCell"/>
</dbReference>
<reference evidence="8" key="2">
    <citation type="submission" date="2019-06" db="EMBL/GenBank/DDBJ databases">
        <title>Co-occurence of chitin degradation, pigmentation and bioactivity in marine Pseudoalteromonas.</title>
        <authorList>
            <person name="Sonnenschein E.C."/>
            <person name="Bech P.K."/>
        </authorList>
    </citation>
    <scope>NUCLEOTIDE SEQUENCE [LARGE SCALE GENOMIC DNA]</scope>
    <source>
        <strain evidence="8">S2897</strain>
    </source>
</reference>
<feature type="transmembrane region" description="Helical" evidence="5">
    <location>
        <begin position="79"/>
        <end position="99"/>
    </location>
</feature>
<feature type="domain" description="O-antigen ligase-related" evidence="6">
    <location>
        <begin position="229"/>
        <end position="372"/>
    </location>
</feature>
<feature type="transmembrane region" description="Helical" evidence="5">
    <location>
        <begin position="137"/>
        <end position="159"/>
    </location>
</feature>
<protein>
    <submittedName>
        <fullName evidence="7">O-antigen ligase family protein</fullName>
    </submittedName>
</protein>
<dbReference type="GO" id="GO:0016874">
    <property type="term" value="F:ligase activity"/>
    <property type="evidence" value="ECO:0007669"/>
    <property type="project" value="UniProtKB-KW"/>
</dbReference>
<keyword evidence="3 5" id="KW-1133">Transmembrane helix</keyword>
<evidence type="ECO:0000313" key="7">
    <source>
        <dbReference type="EMBL" id="TMP85866.1"/>
    </source>
</evidence>
<dbReference type="Proteomes" id="UP000305874">
    <property type="component" value="Unassembled WGS sequence"/>
</dbReference>
<dbReference type="AlphaFoldDB" id="A0A5S3Z2U0"/>
<feature type="transmembrane region" description="Helical" evidence="5">
    <location>
        <begin position="394"/>
        <end position="415"/>
    </location>
</feature>
<keyword evidence="2 5" id="KW-0812">Transmembrane</keyword>
<name>A0A5S3Z2U0_9GAMM</name>
<comment type="caution">
    <text evidence="7">The sequence shown here is derived from an EMBL/GenBank/DDBJ whole genome shotgun (WGS) entry which is preliminary data.</text>
</comment>
<feature type="transmembrane region" description="Helical" evidence="5">
    <location>
        <begin position="248"/>
        <end position="265"/>
    </location>
</feature>
<dbReference type="EMBL" id="PNCG01000017">
    <property type="protein sequence ID" value="TMP85866.1"/>
    <property type="molecule type" value="Genomic_DNA"/>
</dbReference>
<evidence type="ECO:0000259" key="6">
    <source>
        <dbReference type="Pfam" id="PF04932"/>
    </source>
</evidence>
<dbReference type="InterPro" id="IPR051533">
    <property type="entry name" value="WaaL-like"/>
</dbReference>
<keyword evidence="7" id="KW-0436">Ligase</keyword>
<feature type="transmembrane region" description="Helical" evidence="5">
    <location>
        <begin position="364"/>
        <end position="382"/>
    </location>
</feature>
<feature type="transmembrane region" description="Helical" evidence="5">
    <location>
        <begin position="45"/>
        <end position="67"/>
    </location>
</feature>
<feature type="transmembrane region" description="Helical" evidence="5">
    <location>
        <begin position="21"/>
        <end position="39"/>
    </location>
</feature>
<dbReference type="STRING" id="151081.TW72_00585"/>
<feature type="transmembrane region" description="Helical" evidence="5">
    <location>
        <begin position="179"/>
        <end position="204"/>
    </location>
</feature>
<feature type="transmembrane region" description="Helical" evidence="5">
    <location>
        <begin position="225"/>
        <end position="242"/>
    </location>
</feature>
<feature type="transmembrane region" description="Helical" evidence="5">
    <location>
        <begin position="272"/>
        <end position="293"/>
    </location>
</feature>
<sequence length="449" mass="49683">MLSLSLKTSESSDNRLKAHGSRAIFALLLIILFIAPFVLGGFRLWASALLCLAIAVVSALHCAYAVTTQQPLWNINKTHRWLIIPMLSCVFVVAMQDVLKLSASPGATRHALLVTVALTLYAVLLLTYCTSYQRLRALVVLLVITGLVQASYACILVLSPDLPSLVLQWQRNDKAFGSFTYQNFLANYLGLVLSLGVGLIIAQLSTGQNPLSFKRLIQVWLSPKLMIRLALMVMVIALILTRSRMGNAAFFIALALACLLALFFYRKPSKQFKWLIFSFFVLDFILIGALFGVSQVKERLSNTALLFESRDEVLRDAWTLLFEHPFLGHGAGSFYTVFPSVQQGPYSGYYDNAHNDYLQFLIELGWPASIALAVAIGGCLWVSVQVMKKRRTRLYQGLAFGAIAAIIFMLLHASVDYSLQAMANALTFITVLCIGLLCKTLSPPVLARN</sequence>
<comment type="subcellular location">
    <subcellularLocation>
        <location evidence="1">Membrane</location>
        <topology evidence="1">Multi-pass membrane protein</topology>
    </subcellularLocation>
</comment>
<gene>
    <name evidence="7" type="ORF">CWC05_16140</name>
</gene>
<organism evidence="7 8">
    <name type="scientific">Pseudoalteromonas ruthenica</name>
    <dbReference type="NCBI Taxonomy" id="151081"/>
    <lineage>
        <taxon>Bacteria</taxon>
        <taxon>Pseudomonadati</taxon>
        <taxon>Pseudomonadota</taxon>
        <taxon>Gammaproteobacteria</taxon>
        <taxon>Alteromonadales</taxon>
        <taxon>Pseudoalteromonadaceae</taxon>
        <taxon>Pseudoalteromonas</taxon>
    </lineage>
</organism>
<feature type="transmembrane region" description="Helical" evidence="5">
    <location>
        <begin position="421"/>
        <end position="438"/>
    </location>
</feature>
<dbReference type="Pfam" id="PF04932">
    <property type="entry name" value="Wzy_C"/>
    <property type="match status" value="1"/>
</dbReference>
<keyword evidence="4 5" id="KW-0472">Membrane</keyword>
<reference evidence="7 8" key="1">
    <citation type="submission" date="2017-12" db="EMBL/GenBank/DDBJ databases">
        <authorList>
            <person name="Paulsen S."/>
            <person name="Gram L.K."/>
        </authorList>
    </citation>
    <scope>NUCLEOTIDE SEQUENCE [LARGE SCALE GENOMIC DNA]</scope>
    <source>
        <strain evidence="7 8">S2897</strain>
    </source>
</reference>
<evidence type="ECO:0000256" key="3">
    <source>
        <dbReference type="ARBA" id="ARBA00022989"/>
    </source>
</evidence>
<evidence type="ECO:0000256" key="2">
    <source>
        <dbReference type="ARBA" id="ARBA00022692"/>
    </source>
</evidence>
<evidence type="ECO:0000313" key="8">
    <source>
        <dbReference type="Proteomes" id="UP000305874"/>
    </source>
</evidence>
<accession>A0A5S3Z2U0</accession>
<dbReference type="InterPro" id="IPR007016">
    <property type="entry name" value="O-antigen_ligase-rel_domated"/>
</dbReference>
<evidence type="ECO:0000256" key="4">
    <source>
        <dbReference type="ARBA" id="ARBA00023136"/>
    </source>
</evidence>
<dbReference type="PANTHER" id="PTHR37422:SF13">
    <property type="entry name" value="LIPOPOLYSACCHARIDE BIOSYNTHESIS PROTEIN PA4999-RELATED"/>
    <property type="match status" value="1"/>
</dbReference>
<proteinExistence type="predicted"/>
<evidence type="ECO:0000256" key="1">
    <source>
        <dbReference type="ARBA" id="ARBA00004141"/>
    </source>
</evidence>
<feature type="transmembrane region" description="Helical" evidence="5">
    <location>
        <begin position="111"/>
        <end position="130"/>
    </location>
</feature>
<dbReference type="RefSeq" id="WP_022945831.1">
    <property type="nucleotide sequence ID" value="NZ_CP023397.1"/>
</dbReference>